<keyword evidence="3" id="KW-1185">Reference proteome</keyword>
<organism evidence="2 3">
    <name type="scientific">Thalassobellus suaedae</name>
    <dbReference type="NCBI Taxonomy" id="3074124"/>
    <lineage>
        <taxon>Bacteria</taxon>
        <taxon>Pseudomonadati</taxon>
        <taxon>Bacteroidota</taxon>
        <taxon>Flavobacteriia</taxon>
        <taxon>Flavobacteriales</taxon>
        <taxon>Flavobacteriaceae</taxon>
        <taxon>Thalassobellus</taxon>
    </lineage>
</organism>
<feature type="coiled-coil region" evidence="1">
    <location>
        <begin position="55"/>
        <end position="86"/>
    </location>
</feature>
<accession>A0ABY9Y2T8</accession>
<evidence type="ECO:0000313" key="3">
    <source>
        <dbReference type="Proteomes" id="UP001303407"/>
    </source>
</evidence>
<dbReference type="EMBL" id="CP134536">
    <property type="protein sequence ID" value="WNH12565.1"/>
    <property type="molecule type" value="Genomic_DNA"/>
</dbReference>
<reference evidence="2 3" key="1">
    <citation type="submission" date="2023-09" db="EMBL/GenBank/DDBJ databases">
        <title>Thalassobella suaedae gen. nov., sp. nov., a marine bacterium of the family Flavobacteriaceae isolated from a halophyte Suaeda japonica.</title>
        <authorList>
            <person name="Lee S.Y."/>
            <person name="Hwang C.Y."/>
        </authorList>
    </citation>
    <scope>NUCLEOTIDE SEQUENCE [LARGE SCALE GENOMIC DNA]</scope>
    <source>
        <strain evidence="2 3">HL-DH10</strain>
    </source>
</reference>
<sequence>MKKEDYINVLLDGYLNRKEFYHNHLLFSKKKVFEEFGITNHEFIKTSLKIVDQLIVQARLNYKELIEELQNNLKNAVNEENHAYYKKRLQEEALSAPYFTHNLRPSFNGFASDIFSIDDLSSIRSELLKVFEDNSEIETESIGSNIQKDYNNKVFNCVNSEALFRKYIDLYKQDIHYKAEFSFLFYAMHKFELVICNGAKFITELAKYDISMDAIDSRQAFTFSNKKINLFKISYKLFFNTELPNN</sequence>
<evidence type="ECO:0000313" key="2">
    <source>
        <dbReference type="EMBL" id="WNH12565.1"/>
    </source>
</evidence>
<evidence type="ECO:0000256" key="1">
    <source>
        <dbReference type="SAM" id="Coils"/>
    </source>
</evidence>
<protein>
    <submittedName>
        <fullName evidence="2">Uncharacterized protein</fullName>
    </submittedName>
</protein>
<keyword evidence="1" id="KW-0175">Coiled coil</keyword>
<name>A0ABY9Y2T8_9FLAO</name>
<proteinExistence type="predicted"/>
<dbReference type="Proteomes" id="UP001303407">
    <property type="component" value="Chromosome"/>
</dbReference>
<dbReference type="RefSeq" id="WP_415862546.1">
    <property type="nucleotide sequence ID" value="NZ_CP134536.1"/>
</dbReference>
<gene>
    <name evidence="2" type="ORF">RHP49_16960</name>
</gene>